<sequence>MQCSPRMQHAALANATNTLQHAAIECNNKTHSENRKTVKRRRIKTSRPRTRQRRNQIRKPQRRNHQRTEFSRSVKELSEHIFKNLSDLASLKNNFTEQWMDDEDDDLAPFSKESTNDANKQPLTLPIFHSPSPQDVFVPVL</sequence>
<gene>
    <name evidence="2" type="ORF">TNCV_1529471</name>
</gene>
<feature type="compositionally biased region" description="Basic residues" evidence="1">
    <location>
        <begin position="37"/>
        <end position="65"/>
    </location>
</feature>
<proteinExistence type="predicted"/>
<dbReference type="EMBL" id="BMAU01021308">
    <property type="protein sequence ID" value="GFY11755.1"/>
    <property type="molecule type" value="Genomic_DNA"/>
</dbReference>
<name>A0A8X6SHZ1_TRICX</name>
<accession>A0A8X6SHZ1</accession>
<evidence type="ECO:0000313" key="2">
    <source>
        <dbReference type="EMBL" id="GFY11755.1"/>
    </source>
</evidence>
<feature type="compositionally biased region" description="Polar residues" evidence="1">
    <location>
        <begin position="112"/>
        <end position="122"/>
    </location>
</feature>
<evidence type="ECO:0000313" key="3">
    <source>
        <dbReference type="Proteomes" id="UP000887159"/>
    </source>
</evidence>
<dbReference type="Proteomes" id="UP000887159">
    <property type="component" value="Unassembled WGS sequence"/>
</dbReference>
<feature type="region of interest" description="Disordered" evidence="1">
    <location>
        <begin position="25"/>
        <end position="74"/>
    </location>
</feature>
<evidence type="ECO:0000256" key="1">
    <source>
        <dbReference type="SAM" id="MobiDB-lite"/>
    </source>
</evidence>
<comment type="caution">
    <text evidence="2">The sequence shown here is derived from an EMBL/GenBank/DDBJ whole genome shotgun (WGS) entry which is preliminary data.</text>
</comment>
<protein>
    <submittedName>
        <fullName evidence="2">Uncharacterized protein</fullName>
    </submittedName>
</protein>
<dbReference type="AlphaFoldDB" id="A0A8X6SHZ1"/>
<feature type="region of interest" description="Disordered" evidence="1">
    <location>
        <begin position="100"/>
        <end position="129"/>
    </location>
</feature>
<reference evidence="2" key="1">
    <citation type="submission" date="2020-08" db="EMBL/GenBank/DDBJ databases">
        <title>Multicomponent nature underlies the extraordinary mechanical properties of spider dragline silk.</title>
        <authorList>
            <person name="Kono N."/>
            <person name="Nakamura H."/>
            <person name="Mori M."/>
            <person name="Yoshida Y."/>
            <person name="Ohtoshi R."/>
            <person name="Malay A.D."/>
            <person name="Moran D.A.P."/>
            <person name="Tomita M."/>
            <person name="Numata K."/>
            <person name="Arakawa K."/>
        </authorList>
    </citation>
    <scope>NUCLEOTIDE SEQUENCE</scope>
</reference>
<organism evidence="2 3">
    <name type="scientific">Trichonephila clavipes</name>
    <name type="common">Golden silk orbweaver</name>
    <name type="synonym">Nephila clavipes</name>
    <dbReference type="NCBI Taxonomy" id="2585209"/>
    <lineage>
        <taxon>Eukaryota</taxon>
        <taxon>Metazoa</taxon>
        <taxon>Ecdysozoa</taxon>
        <taxon>Arthropoda</taxon>
        <taxon>Chelicerata</taxon>
        <taxon>Arachnida</taxon>
        <taxon>Araneae</taxon>
        <taxon>Araneomorphae</taxon>
        <taxon>Entelegynae</taxon>
        <taxon>Araneoidea</taxon>
        <taxon>Nephilidae</taxon>
        <taxon>Trichonephila</taxon>
    </lineage>
</organism>
<keyword evidence="3" id="KW-1185">Reference proteome</keyword>